<dbReference type="CDD" id="cd12100">
    <property type="entry name" value="DD_CABYR_SP17"/>
    <property type="match status" value="1"/>
</dbReference>
<dbReference type="SUPFAM" id="SSF47391">
    <property type="entry name" value="Dimerization-anchoring domain of cAMP-dependent PK regulatory subunit"/>
    <property type="match status" value="1"/>
</dbReference>
<gene>
    <name evidence="2" type="ORF">BINO364_LOCUS4623</name>
</gene>
<evidence type="ECO:0000313" key="2">
    <source>
        <dbReference type="EMBL" id="CAH0718089.1"/>
    </source>
</evidence>
<dbReference type="Proteomes" id="UP000838878">
    <property type="component" value="Chromosome 12"/>
</dbReference>
<sequence>MNELLQKHGCSNVFTIPEGLKELMSDISREVLREQPTNICNFIAKYLSVLLLTREHGMMAVKILDDLCDCRASVSEHLLQLGMQQGQATILSQIIKEEIESFQPDNKKETIKEYQIMKKILNRTPLDEVMAAKVCQVARNAYRDYWYRKKTLEKAILFFSSYI</sequence>
<dbReference type="AlphaFoldDB" id="A0A8J9Y441"/>
<protein>
    <recommendedName>
        <fullName evidence="1">RIIa domain-containing protein</fullName>
    </recommendedName>
</protein>
<evidence type="ECO:0000259" key="1">
    <source>
        <dbReference type="Pfam" id="PF02197"/>
    </source>
</evidence>
<evidence type="ECO:0000313" key="3">
    <source>
        <dbReference type="Proteomes" id="UP000838878"/>
    </source>
</evidence>
<dbReference type="InterPro" id="IPR047579">
    <property type="entry name" value="DD_CABYR_SP17"/>
</dbReference>
<keyword evidence="3" id="KW-1185">Reference proteome</keyword>
<reference evidence="2" key="1">
    <citation type="submission" date="2021-12" db="EMBL/GenBank/DDBJ databases">
        <authorList>
            <person name="Martin H S."/>
        </authorList>
    </citation>
    <scope>NUCLEOTIDE SEQUENCE</scope>
</reference>
<dbReference type="InterPro" id="IPR003117">
    <property type="entry name" value="cAMP_dep_PK_reg_su_I/II_a/b"/>
</dbReference>
<proteinExistence type="predicted"/>
<dbReference type="Pfam" id="PF02197">
    <property type="entry name" value="RIIa"/>
    <property type="match status" value="1"/>
</dbReference>
<name>A0A8J9Y441_9NEOP</name>
<organism evidence="2 3">
    <name type="scientific">Brenthis ino</name>
    <name type="common">lesser marbled fritillary</name>
    <dbReference type="NCBI Taxonomy" id="405034"/>
    <lineage>
        <taxon>Eukaryota</taxon>
        <taxon>Metazoa</taxon>
        <taxon>Ecdysozoa</taxon>
        <taxon>Arthropoda</taxon>
        <taxon>Hexapoda</taxon>
        <taxon>Insecta</taxon>
        <taxon>Pterygota</taxon>
        <taxon>Neoptera</taxon>
        <taxon>Endopterygota</taxon>
        <taxon>Lepidoptera</taxon>
        <taxon>Glossata</taxon>
        <taxon>Ditrysia</taxon>
        <taxon>Papilionoidea</taxon>
        <taxon>Nymphalidae</taxon>
        <taxon>Heliconiinae</taxon>
        <taxon>Argynnini</taxon>
        <taxon>Brenthis</taxon>
    </lineage>
</organism>
<feature type="non-terminal residue" evidence="2">
    <location>
        <position position="163"/>
    </location>
</feature>
<feature type="domain" description="RIIa" evidence="1">
    <location>
        <begin position="18"/>
        <end position="46"/>
    </location>
</feature>
<dbReference type="EMBL" id="OV170232">
    <property type="protein sequence ID" value="CAH0718089.1"/>
    <property type="molecule type" value="Genomic_DNA"/>
</dbReference>
<accession>A0A8J9Y441</accession>
<dbReference type="OrthoDB" id="26525at2759"/>
<dbReference type="Gene3D" id="1.20.890.10">
    <property type="entry name" value="cAMP-dependent protein kinase regulatory subunit, dimerization-anchoring domain"/>
    <property type="match status" value="1"/>
</dbReference>